<accession>A0A2R5G9A8</accession>
<sequence length="315" mass="35574">MMSKMLAMVVAAVAVGAAQAETDTECKTFADIYTNGEGLCNNLFGGAFEYIPKTDSRYNVSYTMWFFSNDNPNDATTANRLALGLHDEDYSNTDVCHLQYDDYSHDVPQTDRQLPECHPWNDNSCCTPDIVQSPEYMREAYGAEFNWNRCQTLSQQCERFFVQEYCFYECDVNAGLFRKYAPHEDHTGNPDFNQWEMEKMPIQADYCDSWFEACQNDLFITCKDDDGEVSGNWFSCPSLTPEVEEEKEKLSTGAIVAIVVLSVAAFLAACWSCLLIRRERMGKPVFAPENFDKIGENGPEPTPSSVNGDRNVGLA</sequence>
<dbReference type="GO" id="GO:0009897">
    <property type="term" value="C:external side of plasma membrane"/>
    <property type="evidence" value="ECO:0007669"/>
    <property type="project" value="TreeGrafter"/>
</dbReference>
<dbReference type="AlphaFoldDB" id="A0A2R5G9A8"/>
<comment type="caution">
    <text evidence="8">The sequence shown here is derived from an EMBL/GenBank/DDBJ whole genome shotgun (WGS) entry which is preliminary data.</text>
</comment>
<evidence type="ECO:0000256" key="3">
    <source>
        <dbReference type="ARBA" id="ARBA00023157"/>
    </source>
</evidence>
<dbReference type="InParanoid" id="A0A2R5G9A8"/>
<dbReference type="Proteomes" id="UP000241890">
    <property type="component" value="Unassembled WGS sequence"/>
</dbReference>
<dbReference type="GO" id="GO:0038023">
    <property type="term" value="F:signaling receptor activity"/>
    <property type="evidence" value="ECO:0007669"/>
    <property type="project" value="TreeGrafter"/>
</dbReference>
<name>A0A2R5G9A8_9STRA</name>
<keyword evidence="8" id="KW-0675">Receptor</keyword>
<evidence type="ECO:0000259" key="7">
    <source>
        <dbReference type="Pfam" id="PF03024"/>
    </source>
</evidence>
<evidence type="ECO:0000313" key="9">
    <source>
        <dbReference type="Proteomes" id="UP000241890"/>
    </source>
</evidence>
<evidence type="ECO:0000256" key="4">
    <source>
        <dbReference type="SAM" id="MobiDB-lite"/>
    </source>
</evidence>
<dbReference type="InterPro" id="IPR004269">
    <property type="entry name" value="Folate_rcpt"/>
</dbReference>
<dbReference type="EMBL" id="BEYU01000011">
    <property type="protein sequence ID" value="GBG25063.1"/>
    <property type="molecule type" value="Genomic_DNA"/>
</dbReference>
<dbReference type="PANTHER" id="PTHR10517:SF14">
    <property type="entry name" value="FOLATE RECEPTOR 1-RELATED"/>
    <property type="match status" value="1"/>
</dbReference>
<evidence type="ECO:0000256" key="5">
    <source>
        <dbReference type="SAM" id="Phobius"/>
    </source>
</evidence>
<comment type="similarity">
    <text evidence="1">Belongs to the folate receptor family.</text>
</comment>
<proteinExistence type="inferred from homology"/>
<evidence type="ECO:0000256" key="6">
    <source>
        <dbReference type="SAM" id="SignalP"/>
    </source>
</evidence>
<dbReference type="Pfam" id="PF03024">
    <property type="entry name" value="Folate_rec"/>
    <property type="match status" value="1"/>
</dbReference>
<organism evidence="8 9">
    <name type="scientific">Hondaea fermentalgiana</name>
    <dbReference type="NCBI Taxonomy" id="2315210"/>
    <lineage>
        <taxon>Eukaryota</taxon>
        <taxon>Sar</taxon>
        <taxon>Stramenopiles</taxon>
        <taxon>Bigyra</taxon>
        <taxon>Labyrinthulomycetes</taxon>
        <taxon>Thraustochytrida</taxon>
        <taxon>Thraustochytriidae</taxon>
        <taxon>Hondaea</taxon>
    </lineage>
</organism>
<feature type="chain" id="PRO_5015337960" evidence="6">
    <location>
        <begin position="21"/>
        <end position="315"/>
    </location>
</feature>
<evidence type="ECO:0000256" key="2">
    <source>
        <dbReference type="ARBA" id="ARBA00022729"/>
    </source>
</evidence>
<dbReference type="PANTHER" id="PTHR10517">
    <property type="entry name" value="FOLATE RECEPTOR"/>
    <property type="match status" value="1"/>
</dbReference>
<feature type="domain" description="Folate receptor-like" evidence="7">
    <location>
        <begin position="102"/>
        <end position="224"/>
    </location>
</feature>
<protein>
    <submittedName>
        <fullName evidence="8">Folate receptor alpha</fullName>
    </submittedName>
</protein>
<keyword evidence="2 6" id="KW-0732">Signal</keyword>
<feature type="transmembrane region" description="Helical" evidence="5">
    <location>
        <begin position="254"/>
        <end position="276"/>
    </location>
</feature>
<feature type="signal peptide" evidence="6">
    <location>
        <begin position="1"/>
        <end position="20"/>
    </location>
</feature>
<dbReference type="InterPro" id="IPR018143">
    <property type="entry name" value="Folate_rcpt-like"/>
</dbReference>
<keyword evidence="5" id="KW-0812">Transmembrane</keyword>
<keyword evidence="5" id="KW-0472">Membrane</keyword>
<keyword evidence="9" id="KW-1185">Reference proteome</keyword>
<evidence type="ECO:0000256" key="1">
    <source>
        <dbReference type="ARBA" id="ARBA00007932"/>
    </source>
</evidence>
<keyword evidence="3" id="KW-1015">Disulfide bond</keyword>
<feature type="region of interest" description="Disordered" evidence="4">
    <location>
        <begin position="288"/>
        <end position="315"/>
    </location>
</feature>
<reference evidence="8 9" key="1">
    <citation type="submission" date="2017-12" db="EMBL/GenBank/DDBJ databases">
        <title>Sequencing, de novo assembly and annotation of complete genome of a new Thraustochytrid species, strain FCC1311.</title>
        <authorList>
            <person name="Sedici K."/>
            <person name="Godart F."/>
            <person name="Aiese Cigliano R."/>
            <person name="Sanseverino W."/>
            <person name="Barakat M."/>
            <person name="Ortet P."/>
            <person name="Marechal E."/>
            <person name="Cagnac O."/>
            <person name="Amato A."/>
        </authorList>
    </citation>
    <scope>NUCLEOTIDE SEQUENCE [LARGE SCALE GENOMIC DNA]</scope>
</reference>
<evidence type="ECO:0000313" key="8">
    <source>
        <dbReference type="EMBL" id="GBG25063.1"/>
    </source>
</evidence>
<gene>
    <name evidence="8" type="ORF">FCC1311_012802</name>
</gene>
<dbReference type="OrthoDB" id="5982417at2759"/>
<keyword evidence="5" id="KW-1133">Transmembrane helix</keyword>